<evidence type="ECO:0000313" key="12">
    <source>
        <dbReference type="EMBL" id="PKI64904.1"/>
    </source>
</evidence>
<dbReference type="SUPFAM" id="SSF48113">
    <property type="entry name" value="Heme-dependent peroxidases"/>
    <property type="match status" value="1"/>
</dbReference>
<keyword evidence="8" id="KW-0408">Iron</keyword>
<dbReference type="GO" id="GO:0046872">
    <property type="term" value="F:metal ion binding"/>
    <property type="evidence" value="ECO:0007669"/>
    <property type="project" value="UniProtKB-KW"/>
</dbReference>
<evidence type="ECO:0000256" key="7">
    <source>
        <dbReference type="ARBA" id="ARBA00023002"/>
    </source>
</evidence>
<feature type="binding site" evidence="9">
    <location>
        <position position="73"/>
    </location>
    <ligand>
        <name>Ca(2+)</name>
        <dbReference type="ChEBI" id="CHEBI:29108"/>
        <label>2</label>
    </ligand>
</feature>
<dbReference type="PANTHER" id="PTHR31517:SF48">
    <property type="entry name" value="PEROXIDASE 16-RELATED"/>
    <property type="match status" value="1"/>
</dbReference>
<dbReference type="PRINTS" id="PR00458">
    <property type="entry name" value="PEROXIDASE"/>
</dbReference>
<accession>A0A2I0K8Q4</accession>
<dbReference type="GO" id="GO:0006979">
    <property type="term" value="P:response to oxidative stress"/>
    <property type="evidence" value="ECO:0007669"/>
    <property type="project" value="InterPro"/>
</dbReference>
<dbReference type="InterPro" id="IPR010255">
    <property type="entry name" value="Haem_peroxidase_sf"/>
</dbReference>
<dbReference type="InterPro" id="IPR002016">
    <property type="entry name" value="Haem_peroxidase"/>
</dbReference>
<keyword evidence="9" id="KW-0106">Calcium</keyword>
<evidence type="ECO:0000256" key="2">
    <source>
        <dbReference type="ARBA" id="ARBA00001970"/>
    </source>
</evidence>
<evidence type="ECO:0000256" key="6">
    <source>
        <dbReference type="ARBA" id="ARBA00022723"/>
    </source>
</evidence>
<evidence type="ECO:0000313" key="13">
    <source>
        <dbReference type="Proteomes" id="UP000233551"/>
    </source>
</evidence>
<dbReference type="Gene3D" id="1.10.520.10">
    <property type="match status" value="1"/>
</dbReference>
<evidence type="ECO:0000256" key="10">
    <source>
        <dbReference type="RuleBase" id="RU004241"/>
    </source>
</evidence>
<comment type="cofactor">
    <cofactor evidence="9">
        <name>Ca(2+)</name>
        <dbReference type="ChEBI" id="CHEBI:29108"/>
    </cofactor>
    <text evidence="9">Binds 2 calcium ions per subunit.</text>
</comment>
<protein>
    <recommendedName>
        <fullName evidence="3">peroxidase</fullName>
        <ecNumber evidence="3">1.11.1.7</ecNumber>
    </recommendedName>
</protein>
<keyword evidence="13" id="KW-1185">Reference proteome</keyword>
<dbReference type="STRING" id="22663.A0A2I0K8Q4"/>
<dbReference type="EC" id="1.11.1.7" evidence="3"/>
<comment type="similarity">
    <text evidence="10">Belongs to the peroxidase family.</text>
</comment>
<keyword evidence="7" id="KW-0560">Oxidoreductase</keyword>
<keyword evidence="6 9" id="KW-0479">Metal-binding</keyword>
<dbReference type="InterPro" id="IPR000823">
    <property type="entry name" value="Peroxidase_pln"/>
</dbReference>
<evidence type="ECO:0000256" key="8">
    <source>
        <dbReference type="ARBA" id="ARBA00023004"/>
    </source>
</evidence>
<dbReference type="PANTHER" id="PTHR31517">
    <property type="match status" value="1"/>
</dbReference>
<evidence type="ECO:0000256" key="4">
    <source>
        <dbReference type="ARBA" id="ARBA00022559"/>
    </source>
</evidence>
<evidence type="ECO:0000256" key="9">
    <source>
        <dbReference type="PIRSR" id="PIRSR600823-3"/>
    </source>
</evidence>
<comment type="catalytic activity">
    <reaction evidence="1">
        <text>2 a phenolic donor + H2O2 = 2 a phenolic radical donor + 2 H2O</text>
        <dbReference type="Rhea" id="RHEA:56136"/>
        <dbReference type="ChEBI" id="CHEBI:15377"/>
        <dbReference type="ChEBI" id="CHEBI:16240"/>
        <dbReference type="ChEBI" id="CHEBI:139520"/>
        <dbReference type="ChEBI" id="CHEBI:139521"/>
        <dbReference type="EC" id="1.11.1.7"/>
    </reaction>
</comment>
<gene>
    <name evidence="12" type="ORF">CRG98_014700</name>
</gene>
<dbReference type="EMBL" id="PGOL01000788">
    <property type="protein sequence ID" value="PKI64904.1"/>
    <property type="molecule type" value="Genomic_DNA"/>
</dbReference>
<dbReference type="AlphaFoldDB" id="A0A2I0K8Q4"/>
<feature type="domain" description="Plant heme peroxidase family profile" evidence="11">
    <location>
        <begin position="57"/>
        <end position="157"/>
    </location>
</feature>
<dbReference type="GO" id="GO:0020037">
    <property type="term" value="F:heme binding"/>
    <property type="evidence" value="ECO:0007669"/>
    <property type="project" value="InterPro"/>
</dbReference>
<proteinExistence type="inferred from homology"/>
<reference evidence="12 13" key="1">
    <citation type="submission" date="2017-11" db="EMBL/GenBank/DDBJ databases">
        <title>De-novo sequencing of pomegranate (Punica granatum L.) genome.</title>
        <authorList>
            <person name="Akparov Z."/>
            <person name="Amiraslanov A."/>
            <person name="Hajiyeva S."/>
            <person name="Abbasov M."/>
            <person name="Kaur K."/>
            <person name="Hamwieh A."/>
            <person name="Solovyev V."/>
            <person name="Salamov A."/>
            <person name="Braich B."/>
            <person name="Kosarev P."/>
            <person name="Mahmoud A."/>
            <person name="Hajiyev E."/>
            <person name="Babayeva S."/>
            <person name="Izzatullayeva V."/>
            <person name="Mammadov A."/>
            <person name="Mammadov A."/>
            <person name="Sharifova S."/>
            <person name="Ojaghi J."/>
            <person name="Eynullazada K."/>
            <person name="Bayramov B."/>
            <person name="Abdulazimova A."/>
            <person name="Shahmuradov I."/>
        </authorList>
    </citation>
    <scope>NUCLEOTIDE SEQUENCE [LARGE SCALE GENOMIC DNA]</scope>
    <source>
        <strain evidence="13">cv. AG2017</strain>
        <tissue evidence="12">Leaf</tissue>
    </source>
</reference>
<organism evidence="12 13">
    <name type="scientific">Punica granatum</name>
    <name type="common">Pomegranate</name>
    <dbReference type="NCBI Taxonomy" id="22663"/>
    <lineage>
        <taxon>Eukaryota</taxon>
        <taxon>Viridiplantae</taxon>
        <taxon>Streptophyta</taxon>
        <taxon>Embryophyta</taxon>
        <taxon>Tracheophyta</taxon>
        <taxon>Spermatophyta</taxon>
        <taxon>Magnoliopsida</taxon>
        <taxon>eudicotyledons</taxon>
        <taxon>Gunneridae</taxon>
        <taxon>Pentapetalae</taxon>
        <taxon>rosids</taxon>
        <taxon>malvids</taxon>
        <taxon>Myrtales</taxon>
        <taxon>Lythraceae</taxon>
        <taxon>Punica</taxon>
    </lineage>
</organism>
<evidence type="ECO:0000256" key="3">
    <source>
        <dbReference type="ARBA" id="ARBA00012313"/>
    </source>
</evidence>
<dbReference type="Gene3D" id="1.10.420.10">
    <property type="entry name" value="Peroxidase, domain 2"/>
    <property type="match status" value="1"/>
</dbReference>
<name>A0A2I0K8Q4_PUNGR</name>
<evidence type="ECO:0000256" key="1">
    <source>
        <dbReference type="ARBA" id="ARBA00000189"/>
    </source>
</evidence>
<dbReference type="Proteomes" id="UP000233551">
    <property type="component" value="Unassembled WGS sequence"/>
</dbReference>
<feature type="binding site" evidence="9">
    <location>
        <position position="81"/>
    </location>
    <ligand>
        <name>Ca(2+)</name>
        <dbReference type="ChEBI" id="CHEBI:29108"/>
        <label>2</label>
    </ligand>
</feature>
<comment type="cofactor">
    <cofactor evidence="2">
        <name>heme b</name>
        <dbReference type="ChEBI" id="CHEBI:60344"/>
    </cofactor>
</comment>
<comment type="caution">
    <text evidence="12">The sequence shown here is derived from an EMBL/GenBank/DDBJ whole genome shotgun (WGS) entry which is preliminary data.</text>
</comment>
<keyword evidence="4" id="KW-0575">Peroxidase</keyword>
<dbReference type="GO" id="GO:0140825">
    <property type="term" value="F:lactoperoxidase activity"/>
    <property type="evidence" value="ECO:0007669"/>
    <property type="project" value="UniProtKB-EC"/>
</dbReference>
<sequence length="164" mass="18171">MQTNEPSWDVPTGRRDGLPHDRNIGLPVLQLQAIQLHKHDGQQSQPVNHPILPFPAPIALPPRGDSSRRVTLDTGSPDRFDSSFFTNLRNGCGILDSDQKLWTEPTTRAFLQQFLAFGGPSGLNFNAEFGQAMIKMSNIGIETRADGEIRKICSTINKFQIAGY</sequence>
<evidence type="ECO:0000259" key="11">
    <source>
        <dbReference type="PROSITE" id="PS50873"/>
    </source>
</evidence>
<dbReference type="Pfam" id="PF00141">
    <property type="entry name" value="peroxidase"/>
    <property type="match status" value="1"/>
</dbReference>
<dbReference type="PROSITE" id="PS50873">
    <property type="entry name" value="PEROXIDASE_4"/>
    <property type="match status" value="1"/>
</dbReference>
<keyword evidence="5" id="KW-0349">Heme</keyword>
<evidence type="ECO:0000256" key="5">
    <source>
        <dbReference type="ARBA" id="ARBA00022617"/>
    </source>
</evidence>